<dbReference type="Proteomes" id="UP000798662">
    <property type="component" value="Chromosome 1"/>
</dbReference>
<organism evidence="1 2">
    <name type="scientific">Pyropia yezoensis</name>
    <name type="common">Susabi-nori</name>
    <name type="synonym">Porphyra yezoensis</name>
    <dbReference type="NCBI Taxonomy" id="2788"/>
    <lineage>
        <taxon>Eukaryota</taxon>
        <taxon>Rhodophyta</taxon>
        <taxon>Bangiophyceae</taxon>
        <taxon>Bangiales</taxon>
        <taxon>Bangiaceae</taxon>
        <taxon>Pyropia</taxon>
    </lineage>
</organism>
<reference evidence="1" key="1">
    <citation type="submission" date="2019-11" db="EMBL/GenBank/DDBJ databases">
        <title>Nori genome reveals adaptations in red seaweeds to the harsh intertidal environment.</title>
        <authorList>
            <person name="Wang D."/>
            <person name="Mao Y."/>
        </authorList>
    </citation>
    <scope>NUCLEOTIDE SEQUENCE</scope>
    <source>
        <tissue evidence="1">Gametophyte</tissue>
    </source>
</reference>
<protein>
    <submittedName>
        <fullName evidence="1">Uncharacterized protein</fullName>
    </submittedName>
</protein>
<accession>A0ACC3BSD1</accession>
<evidence type="ECO:0000313" key="1">
    <source>
        <dbReference type="EMBL" id="KAK1860508.1"/>
    </source>
</evidence>
<keyword evidence="2" id="KW-1185">Reference proteome</keyword>
<evidence type="ECO:0000313" key="2">
    <source>
        <dbReference type="Proteomes" id="UP000798662"/>
    </source>
</evidence>
<proteinExistence type="predicted"/>
<dbReference type="EMBL" id="CM020618">
    <property type="protein sequence ID" value="KAK1860508.1"/>
    <property type="molecule type" value="Genomic_DNA"/>
</dbReference>
<comment type="caution">
    <text evidence="1">The sequence shown here is derived from an EMBL/GenBank/DDBJ whole genome shotgun (WGS) entry which is preliminary data.</text>
</comment>
<gene>
    <name evidence="1" type="ORF">I4F81_003097</name>
</gene>
<name>A0ACC3BSD1_PYRYE</name>
<sequence>MPPDTWNPEYSRAPPPPSGAAPGWTSPACGFDAAGGAWAGAAGGAWVGTPGSSYCQGYGGAGGAGGGVTGVGAGYDVGTGGGTAFGGGGIGNLADGLGANGACVGEHGSYMYEQRTSYTCGGDHPGAAAFSGGGYHPHGLSVSPHGLPVSTDRRAYHPSVSALPPVPNSFPAVVLEPSLGMPAAAVAEATCLLARAVGKPSAIQMALLTPPPRGRPGAPRYEFQRGPDMPRSVYERLCPFIPVFPWLAGGGGGVPVPPAGSLFPRLGMPERILGADFPATPAAPTVADEVRHAADTVFRHWAMGYTTLPVERFIMATWTAGVNLCDAVERTVWPNGVSLHDFTEWWVQQWVLWRSALRLHHHQ</sequence>